<reference evidence="3" key="1">
    <citation type="submission" date="2021-03" db="EMBL/GenBank/DDBJ databases">
        <authorList>
            <person name="Bekaert M."/>
        </authorList>
    </citation>
    <scope>NUCLEOTIDE SEQUENCE</scope>
</reference>
<dbReference type="EMBL" id="CAJPWZ010000341">
    <property type="protein sequence ID" value="CAG2190758.1"/>
    <property type="molecule type" value="Genomic_DNA"/>
</dbReference>
<name>A0A8S3Q8D5_MYTED</name>
<evidence type="ECO:0000313" key="3">
    <source>
        <dbReference type="EMBL" id="CAG2190758.1"/>
    </source>
</evidence>
<proteinExistence type="predicted"/>
<feature type="domain" description="C-type lectin" evidence="2">
    <location>
        <begin position="123"/>
        <end position="240"/>
    </location>
</feature>
<dbReference type="CDD" id="cd00037">
    <property type="entry name" value="CLECT"/>
    <property type="match status" value="1"/>
</dbReference>
<keyword evidence="1" id="KW-0732">Signal</keyword>
<feature type="signal peptide" evidence="1">
    <location>
        <begin position="1"/>
        <end position="23"/>
    </location>
</feature>
<dbReference type="SUPFAM" id="SSF56436">
    <property type="entry name" value="C-type lectin-like"/>
    <property type="match status" value="1"/>
</dbReference>
<gene>
    <name evidence="3" type="ORF">MEDL_6025</name>
</gene>
<dbReference type="PROSITE" id="PS50041">
    <property type="entry name" value="C_TYPE_LECTIN_2"/>
    <property type="match status" value="1"/>
</dbReference>
<evidence type="ECO:0000259" key="2">
    <source>
        <dbReference type="PROSITE" id="PS50041"/>
    </source>
</evidence>
<organism evidence="3 4">
    <name type="scientific">Mytilus edulis</name>
    <name type="common">Blue mussel</name>
    <dbReference type="NCBI Taxonomy" id="6550"/>
    <lineage>
        <taxon>Eukaryota</taxon>
        <taxon>Metazoa</taxon>
        <taxon>Spiralia</taxon>
        <taxon>Lophotrochozoa</taxon>
        <taxon>Mollusca</taxon>
        <taxon>Bivalvia</taxon>
        <taxon>Autobranchia</taxon>
        <taxon>Pteriomorphia</taxon>
        <taxon>Mytilida</taxon>
        <taxon>Mytiloidea</taxon>
        <taxon>Mytilidae</taxon>
        <taxon>Mytilinae</taxon>
        <taxon>Mytilus</taxon>
    </lineage>
</organism>
<dbReference type="OrthoDB" id="2142683at2759"/>
<accession>A0A8S3Q8D5</accession>
<dbReference type="InterPro" id="IPR050801">
    <property type="entry name" value="Ca-Dep_Lectins_ImmuneDev"/>
</dbReference>
<dbReference type="PANTHER" id="PTHR22801">
    <property type="entry name" value="LITHOSTATHINE"/>
    <property type="match status" value="1"/>
</dbReference>
<dbReference type="InterPro" id="IPR001304">
    <property type="entry name" value="C-type_lectin-like"/>
</dbReference>
<keyword evidence="4" id="KW-1185">Reference proteome</keyword>
<protein>
    <recommendedName>
        <fullName evidence="2">C-type lectin domain-containing protein</fullName>
    </recommendedName>
</protein>
<dbReference type="SMART" id="SM00034">
    <property type="entry name" value="CLECT"/>
    <property type="match status" value="1"/>
</dbReference>
<dbReference type="InterPro" id="IPR016186">
    <property type="entry name" value="C-type_lectin-like/link_sf"/>
</dbReference>
<feature type="chain" id="PRO_5035943583" description="C-type lectin domain-containing protein" evidence="1">
    <location>
        <begin position="24"/>
        <end position="246"/>
    </location>
</feature>
<comment type="caution">
    <text evidence="3">The sequence shown here is derived from an EMBL/GenBank/DDBJ whole genome shotgun (WGS) entry which is preliminary data.</text>
</comment>
<evidence type="ECO:0000313" key="4">
    <source>
        <dbReference type="Proteomes" id="UP000683360"/>
    </source>
</evidence>
<dbReference type="AlphaFoldDB" id="A0A8S3Q8D5"/>
<dbReference type="PANTHER" id="PTHR22801:SF63">
    <property type="entry name" value="C-TYPE LECTIN DOMAIN-CONTAINING PROTEIN"/>
    <property type="match status" value="1"/>
</dbReference>
<dbReference type="Gene3D" id="3.10.100.10">
    <property type="entry name" value="Mannose-Binding Protein A, subunit A"/>
    <property type="match status" value="1"/>
</dbReference>
<dbReference type="Proteomes" id="UP000683360">
    <property type="component" value="Unassembled WGS sequence"/>
</dbReference>
<evidence type="ECO:0000256" key="1">
    <source>
        <dbReference type="SAM" id="SignalP"/>
    </source>
</evidence>
<sequence length="246" mass="29008">MLEKGTLMLLFCLNLIFFPWLEGTAVLKGENQVHLKDWFIDEPFFPFAHGSLAACTSYCITMDESMSMFYNGAAQRCICINTGYIERPSALGQSVAGWNYYLILDERCPRESGYVYSKIFHSCYKFHKKNSSLSYDDYSTICENEGGELMKIDSEKKQQHIADFLDQFEYTKLIMFQGHHNTSELHWYYNDGSIMSYFNWHPSQPDVSLLYDEEAIGMKSYDGYKWHDIWFNFKRAFLCERRILEY</sequence>
<dbReference type="Pfam" id="PF00059">
    <property type="entry name" value="Lectin_C"/>
    <property type="match status" value="1"/>
</dbReference>
<dbReference type="InterPro" id="IPR016187">
    <property type="entry name" value="CTDL_fold"/>
</dbReference>